<name>X0VGY1_9ZZZZ</name>
<organism evidence="13">
    <name type="scientific">marine sediment metagenome</name>
    <dbReference type="NCBI Taxonomy" id="412755"/>
    <lineage>
        <taxon>unclassified sequences</taxon>
        <taxon>metagenomes</taxon>
        <taxon>ecological metagenomes</taxon>
    </lineage>
</organism>
<accession>X0VGY1</accession>
<evidence type="ECO:0000256" key="5">
    <source>
        <dbReference type="ARBA" id="ARBA00022679"/>
    </source>
</evidence>
<dbReference type="EMBL" id="BARS01028895">
    <property type="protein sequence ID" value="GAF99810.1"/>
    <property type="molecule type" value="Genomic_DNA"/>
</dbReference>
<dbReference type="InterPro" id="IPR043129">
    <property type="entry name" value="ATPase_NBD"/>
</dbReference>
<comment type="similarity">
    <text evidence="11">Belongs to the type III pantothenate kinase family.</text>
</comment>
<evidence type="ECO:0000256" key="10">
    <source>
        <dbReference type="ARBA" id="ARBA00022993"/>
    </source>
</evidence>
<keyword evidence="7" id="KW-0418">Kinase</keyword>
<dbReference type="Pfam" id="PF03309">
    <property type="entry name" value="Pan_kinase"/>
    <property type="match status" value="1"/>
</dbReference>
<evidence type="ECO:0000256" key="1">
    <source>
        <dbReference type="ARBA" id="ARBA00001958"/>
    </source>
</evidence>
<evidence type="ECO:0000256" key="4">
    <source>
        <dbReference type="ARBA" id="ARBA00022490"/>
    </source>
</evidence>
<dbReference type="GO" id="GO:0005737">
    <property type="term" value="C:cytoplasm"/>
    <property type="evidence" value="ECO:0007669"/>
    <property type="project" value="UniProtKB-SubCell"/>
</dbReference>
<reference evidence="13" key="1">
    <citation type="journal article" date="2014" name="Front. Microbiol.">
        <title>High frequency of phylogenetically diverse reductive dehalogenase-homologous genes in deep subseafloor sedimentary metagenomes.</title>
        <authorList>
            <person name="Kawai M."/>
            <person name="Futagami T."/>
            <person name="Toyoda A."/>
            <person name="Takaki Y."/>
            <person name="Nishi S."/>
            <person name="Hori S."/>
            <person name="Arai W."/>
            <person name="Tsubouchi T."/>
            <person name="Morono Y."/>
            <person name="Uchiyama I."/>
            <person name="Ito T."/>
            <person name="Fujiyama A."/>
            <person name="Inagaki F."/>
            <person name="Takami H."/>
        </authorList>
    </citation>
    <scope>NUCLEOTIDE SEQUENCE</scope>
    <source>
        <strain evidence="13">Expedition CK06-06</strain>
    </source>
</reference>
<dbReference type="GO" id="GO:0005524">
    <property type="term" value="F:ATP binding"/>
    <property type="evidence" value="ECO:0007669"/>
    <property type="project" value="UniProtKB-KW"/>
</dbReference>
<evidence type="ECO:0000256" key="7">
    <source>
        <dbReference type="ARBA" id="ARBA00022777"/>
    </source>
</evidence>
<evidence type="ECO:0000313" key="13">
    <source>
        <dbReference type="EMBL" id="GAF99810.1"/>
    </source>
</evidence>
<keyword evidence="8" id="KW-0067">ATP-binding</keyword>
<dbReference type="NCBIfam" id="NF009855">
    <property type="entry name" value="PRK13321.1"/>
    <property type="match status" value="1"/>
</dbReference>
<keyword evidence="4" id="KW-0963">Cytoplasm</keyword>
<comment type="subunit">
    <text evidence="3">Homodimer.</text>
</comment>
<dbReference type="AlphaFoldDB" id="X0VGY1"/>
<evidence type="ECO:0000256" key="11">
    <source>
        <dbReference type="ARBA" id="ARBA00038036"/>
    </source>
</evidence>
<dbReference type="PANTHER" id="PTHR34265:SF1">
    <property type="entry name" value="TYPE III PANTOTHENATE KINASE"/>
    <property type="match status" value="1"/>
</dbReference>
<dbReference type="GO" id="GO:0004594">
    <property type="term" value="F:pantothenate kinase activity"/>
    <property type="evidence" value="ECO:0007669"/>
    <property type="project" value="InterPro"/>
</dbReference>
<evidence type="ECO:0000256" key="8">
    <source>
        <dbReference type="ARBA" id="ARBA00022840"/>
    </source>
</evidence>
<dbReference type="CDD" id="cd24015">
    <property type="entry name" value="ASKHA_NBD_PanK-III"/>
    <property type="match status" value="1"/>
</dbReference>
<evidence type="ECO:0000256" key="9">
    <source>
        <dbReference type="ARBA" id="ARBA00022958"/>
    </source>
</evidence>
<keyword evidence="9" id="KW-0630">Potassium</keyword>
<keyword evidence="5" id="KW-0808">Transferase</keyword>
<keyword evidence="10" id="KW-0173">Coenzyme A biosynthesis</keyword>
<gene>
    <name evidence="13" type="ORF">S01H1_45245</name>
</gene>
<comment type="subcellular location">
    <subcellularLocation>
        <location evidence="2">Cytoplasm</location>
    </subcellularLocation>
</comment>
<feature type="non-terminal residue" evidence="13">
    <location>
        <position position="263"/>
    </location>
</feature>
<protein>
    <recommendedName>
        <fullName evidence="12">Type III pantothenate kinase</fullName>
    </recommendedName>
</protein>
<proteinExistence type="inferred from homology"/>
<dbReference type="InterPro" id="IPR004619">
    <property type="entry name" value="Type_III_PanK"/>
</dbReference>
<dbReference type="NCBIfam" id="TIGR00671">
    <property type="entry name" value="baf"/>
    <property type="match status" value="1"/>
</dbReference>
<comment type="caution">
    <text evidence="13">The sequence shown here is derived from an EMBL/GenBank/DDBJ whole genome shotgun (WGS) entry which is preliminary data.</text>
</comment>
<keyword evidence="6" id="KW-0547">Nucleotide-binding</keyword>
<dbReference type="HAMAP" id="MF_01274">
    <property type="entry name" value="Pantothen_kinase_3"/>
    <property type="match status" value="1"/>
</dbReference>
<dbReference type="SUPFAM" id="SSF53067">
    <property type="entry name" value="Actin-like ATPase domain"/>
    <property type="match status" value="2"/>
</dbReference>
<evidence type="ECO:0000256" key="2">
    <source>
        <dbReference type="ARBA" id="ARBA00004496"/>
    </source>
</evidence>
<dbReference type="Gene3D" id="3.30.420.40">
    <property type="match status" value="2"/>
</dbReference>
<sequence length="263" mass="28602">DIGNTNVSLGLFDYQGGRAELGSHWRLSTRRELTSDELGIDLLALFRHEDRLAQDVSDVIISSVVPPLQPIWERVCHKLFGRGPMIVGPGIRTGMPVRYENPHEVGADRIVNAVAAYAMYGGPVIAVDFGTATTFDCISERGEYLGGVIFPGIHISMEALFERASKLHRVEIARPKTVIGKTTTGALQSGLLYGYAGLVDSMVGRIRGELGEQARVIATGGLAGRIANETDTIEKVEPFLTLEGLRILFEMNRPDRGGGARKE</sequence>
<dbReference type="GO" id="GO:0015937">
    <property type="term" value="P:coenzyme A biosynthetic process"/>
    <property type="evidence" value="ECO:0007669"/>
    <property type="project" value="UniProtKB-KW"/>
</dbReference>
<evidence type="ECO:0000256" key="12">
    <source>
        <dbReference type="ARBA" id="ARBA00040883"/>
    </source>
</evidence>
<feature type="non-terminal residue" evidence="13">
    <location>
        <position position="1"/>
    </location>
</feature>
<comment type="cofactor">
    <cofactor evidence="1">
        <name>K(+)</name>
        <dbReference type="ChEBI" id="CHEBI:29103"/>
    </cofactor>
</comment>
<evidence type="ECO:0000256" key="6">
    <source>
        <dbReference type="ARBA" id="ARBA00022741"/>
    </source>
</evidence>
<evidence type="ECO:0000256" key="3">
    <source>
        <dbReference type="ARBA" id="ARBA00011738"/>
    </source>
</evidence>
<dbReference type="PANTHER" id="PTHR34265">
    <property type="entry name" value="TYPE III PANTOTHENATE KINASE"/>
    <property type="match status" value="1"/>
</dbReference>